<dbReference type="Gene3D" id="3.30.160.60">
    <property type="entry name" value="Classic Zinc Finger"/>
    <property type="match status" value="3"/>
</dbReference>
<keyword evidence="2" id="KW-1133">Transmembrane helix</keyword>
<gene>
    <name evidence="5" type="ORF">OIU79_014111</name>
</gene>
<evidence type="ECO:0000313" key="5">
    <source>
        <dbReference type="EMBL" id="KAJ6692286.1"/>
    </source>
</evidence>
<feature type="domain" description="C2H2-type" evidence="3">
    <location>
        <begin position="491"/>
        <end position="515"/>
    </location>
</feature>
<dbReference type="AlphaFoldDB" id="A0A9Q0PQF8"/>
<feature type="compositionally biased region" description="Basic and acidic residues" evidence="1">
    <location>
        <begin position="465"/>
        <end position="474"/>
    </location>
</feature>
<dbReference type="EMBL" id="JAPFFK010000018">
    <property type="protein sequence ID" value="KAJ6692286.1"/>
    <property type="molecule type" value="Genomic_DNA"/>
</dbReference>
<reference evidence="5" key="1">
    <citation type="submission" date="2022-11" db="EMBL/GenBank/DDBJ databases">
        <authorList>
            <person name="Hyden B.L."/>
            <person name="Feng K."/>
            <person name="Yates T."/>
            <person name="Jawdy S."/>
            <person name="Smart L.B."/>
            <person name="Muchero W."/>
        </authorList>
    </citation>
    <scope>NUCLEOTIDE SEQUENCE</scope>
    <source>
        <tissue evidence="5">Shoot tip</tissue>
    </source>
</reference>
<accession>A0A9Q0PQF8</accession>
<feature type="compositionally biased region" description="Basic and acidic residues" evidence="1">
    <location>
        <begin position="281"/>
        <end position="291"/>
    </location>
</feature>
<dbReference type="SMART" id="SM00451">
    <property type="entry name" value="ZnF_U1"/>
    <property type="match status" value="3"/>
</dbReference>
<proteinExistence type="predicted"/>
<feature type="region of interest" description="Disordered" evidence="1">
    <location>
        <begin position="427"/>
        <end position="474"/>
    </location>
</feature>
<dbReference type="GO" id="GO:0003676">
    <property type="term" value="F:nucleic acid binding"/>
    <property type="evidence" value="ECO:0007669"/>
    <property type="project" value="InterPro"/>
</dbReference>
<feature type="region of interest" description="Disordered" evidence="1">
    <location>
        <begin position="280"/>
        <end position="327"/>
    </location>
</feature>
<comment type="caution">
    <text evidence="5">The sequence shown here is derived from an EMBL/GenBank/DDBJ whole genome shotgun (WGS) entry which is preliminary data.</text>
</comment>
<dbReference type="InterPro" id="IPR004345">
    <property type="entry name" value="TB2_DP1_HVA22"/>
</dbReference>
<name>A0A9Q0PQF8_SALPP</name>
<feature type="domain" description="C2H2-type" evidence="3">
    <location>
        <begin position="396"/>
        <end position="420"/>
    </location>
</feature>
<sequence length="531" mass="59674">MMGFVGVLKFSVKCLDILAWPVFGLGYPLYASILAIETNSNSDTQKLIAYWVSISVVLLFEHSFWLQWLVFWPYIKLMIVGYLVLPYFHGSLYVYKHLVHPCLSMGPRIVTCKLNKLELFFKKDDFLVEVKRYMKENGSDALEDLIASTKKSAKPNVAVNEIRAVAAEDSPKFEQPILPVQYKDSNAFEITEKIEEVASTKQLKPEQPKHPVRFEDSNSVEVPEKKEVASTAQLMFEQPELPVVLNDSSATEKTEKRAVTSTKQLMFEQPELPVVLNDSSAAEKTEKREVTSTKQVRQIESNTRQTENRTLPPLESINTGTTTEGGRDLSEILPPENVLKAWTCAICQVTTQSEAVLNSHLQGSRHKAACERLKVNKQIPKSEPPPVTTATTGVDVTCVVCQLTLKSHEDVSSHLQGKRHKRARELLNSKNQASSSNVSPASVGKKANFPETKPEKFTINNSDPPENRIPEAKKQENLMESRFVEIRNSKWWCTICNISCTCEEHMQIHLNAKKHLARMRALDGAGSGVHA</sequence>
<feature type="transmembrane region" description="Helical" evidence="2">
    <location>
        <begin position="48"/>
        <end position="68"/>
    </location>
</feature>
<dbReference type="InterPro" id="IPR013087">
    <property type="entry name" value="Znf_C2H2_type"/>
</dbReference>
<dbReference type="SMART" id="SM00355">
    <property type="entry name" value="ZnF_C2H2"/>
    <property type="match status" value="3"/>
</dbReference>
<feature type="compositionally biased region" description="Polar residues" evidence="1">
    <location>
        <begin position="428"/>
        <end position="440"/>
    </location>
</feature>
<feature type="region of interest" description="Disordered" evidence="1">
    <location>
        <begin position="202"/>
        <end position="223"/>
    </location>
</feature>
<dbReference type="PANTHER" id="PTHR47487:SF16">
    <property type="entry name" value="C2H2-TYPE DOMAIN-CONTAINING PROTEIN"/>
    <property type="match status" value="1"/>
</dbReference>
<keyword evidence="6" id="KW-1185">Reference proteome</keyword>
<evidence type="ECO:0000259" key="3">
    <source>
        <dbReference type="SMART" id="SM00355"/>
    </source>
</evidence>
<dbReference type="InterPro" id="IPR036236">
    <property type="entry name" value="Znf_C2H2_sf"/>
</dbReference>
<dbReference type="InterPro" id="IPR003604">
    <property type="entry name" value="Matrin/U1-like-C_Znf_C2H2"/>
</dbReference>
<dbReference type="GO" id="GO:0008270">
    <property type="term" value="F:zinc ion binding"/>
    <property type="evidence" value="ECO:0007669"/>
    <property type="project" value="InterPro"/>
</dbReference>
<feature type="domain" description="C2H2-type" evidence="3">
    <location>
        <begin position="342"/>
        <end position="366"/>
    </location>
</feature>
<evidence type="ECO:0000313" key="6">
    <source>
        <dbReference type="Proteomes" id="UP001151532"/>
    </source>
</evidence>
<dbReference type="PANTHER" id="PTHR47487">
    <property type="entry name" value="OS06G0651300 PROTEIN-RELATED"/>
    <property type="match status" value="1"/>
</dbReference>
<organism evidence="5 6">
    <name type="scientific">Salix purpurea</name>
    <name type="common">Purple osier willow</name>
    <dbReference type="NCBI Taxonomy" id="77065"/>
    <lineage>
        <taxon>Eukaryota</taxon>
        <taxon>Viridiplantae</taxon>
        <taxon>Streptophyta</taxon>
        <taxon>Embryophyta</taxon>
        <taxon>Tracheophyta</taxon>
        <taxon>Spermatophyta</taxon>
        <taxon>Magnoliopsida</taxon>
        <taxon>eudicotyledons</taxon>
        <taxon>Gunneridae</taxon>
        <taxon>Pentapetalae</taxon>
        <taxon>rosids</taxon>
        <taxon>fabids</taxon>
        <taxon>Malpighiales</taxon>
        <taxon>Salicaceae</taxon>
        <taxon>Saliceae</taxon>
        <taxon>Salix</taxon>
    </lineage>
</organism>
<keyword evidence="2" id="KW-0472">Membrane</keyword>
<dbReference type="Proteomes" id="UP001151532">
    <property type="component" value="Chromosome 9"/>
</dbReference>
<feature type="domain" description="U1-type" evidence="4">
    <location>
        <begin position="393"/>
        <end position="427"/>
    </location>
</feature>
<reference evidence="5" key="2">
    <citation type="journal article" date="2023" name="Int. J. Mol. Sci.">
        <title>De Novo Assembly and Annotation of 11 Diverse Shrub Willow (Salix) Genomes Reveals Novel Gene Organization in Sex-Linked Regions.</title>
        <authorList>
            <person name="Hyden B."/>
            <person name="Feng K."/>
            <person name="Yates T.B."/>
            <person name="Jawdy S."/>
            <person name="Cereghino C."/>
            <person name="Smart L.B."/>
            <person name="Muchero W."/>
        </authorList>
    </citation>
    <scope>NUCLEOTIDE SEQUENCE</scope>
    <source>
        <tissue evidence="5">Shoot tip</tissue>
    </source>
</reference>
<dbReference type="Pfam" id="PF12874">
    <property type="entry name" value="zf-met"/>
    <property type="match status" value="3"/>
</dbReference>
<evidence type="ECO:0000256" key="2">
    <source>
        <dbReference type="SAM" id="Phobius"/>
    </source>
</evidence>
<protein>
    <submittedName>
        <fullName evidence="5">HVA22-LIKE PROTEINS</fullName>
    </submittedName>
</protein>
<feature type="compositionally biased region" description="Polar residues" evidence="1">
    <location>
        <begin position="292"/>
        <end position="309"/>
    </location>
</feature>
<dbReference type="SUPFAM" id="SSF57667">
    <property type="entry name" value="beta-beta-alpha zinc fingers"/>
    <property type="match status" value="3"/>
</dbReference>
<feature type="domain" description="U1-type" evidence="4">
    <location>
        <begin position="339"/>
        <end position="373"/>
    </location>
</feature>
<feature type="transmembrane region" description="Helical" evidence="2">
    <location>
        <begin position="17"/>
        <end position="36"/>
    </location>
</feature>
<feature type="domain" description="U1-type" evidence="4">
    <location>
        <begin position="488"/>
        <end position="522"/>
    </location>
</feature>
<dbReference type="Pfam" id="PF03134">
    <property type="entry name" value="TB2_DP1_HVA22"/>
    <property type="match status" value="1"/>
</dbReference>
<evidence type="ECO:0000259" key="4">
    <source>
        <dbReference type="SMART" id="SM00451"/>
    </source>
</evidence>
<keyword evidence="2" id="KW-0812">Transmembrane</keyword>
<dbReference type="OrthoDB" id="434647at2759"/>
<evidence type="ECO:0000256" key="1">
    <source>
        <dbReference type="SAM" id="MobiDB-lite"/>
    </source>
</evidence>